<dbReference type="EMBL" id="CP001802">
    <property type="protein sequence ID" value="ACY19403.1"/>
    <property type="molecule type" value="Genomic_DNA"/>
</dbReference>
<proteinExistence type="predicted"/>
<reference evidence="2" key="1">
    <citation type="submission" date="2009-10" db="EMBL/GenBank/DDBJ databases">
        <title>The complete chromosome of Gordonia bronchialis DSM 43247.</title>
        <authorList>
            <consortium name="US DOE Joint Genome Institute (JGI-PGF)"/>
            <person name="Lucas S."/>
            <person name="Copeland A."/>
            <person name="Lapidus A."/>
            <person name="Glavina del Rio T."/>
            <person name="Dalin E."/>
            <person name="Tice H."/>
            <person name="Bruce D."/>
            <person name="Goodwin L."/>
            <person name="Pitluck S."/>
            <person name="Kyrpides N."/>
            <person name="Mavromatis K."/>
            <person name="Ivanova N."/>
            <person name="Ovchinnikova G."/>
            <person name="Saunders E."/>
            <person name="Brettin T."/>
            <person name="Detter J.C."/>
            <person name="Han C."/>
            <person name="Larimer F."/>
            <person name="Land M."/>
            <person name="Hauser L."/>
            <person name="Markowitz V."/>
            <person name="Cheng J.-F."/>
            <person name="Hugenholtz P."/>
            <person name="Woyke T."/>
            <person name="Wu D."/>
            <person name="Jando M."/>
            <person name="Schneider S."/>
            <person name="Goeker M."/>
            <person name="Klenk H.-P."/>
            <person name="Eisen J.A."/>
        </authorList>
    </citation>
    <scope>NUCLEOTIDE SEQUENCE [LARGE SCALE GENOMIC DNA]</scope>
    <source>
        <strain evidence="2">ATCC 25592 / DSM 43247 / BCRC 13721 / JCM 3198 / KCTC 3076 / NBRC 16047 / NCTC 10667</strain>
    </source>
</reference>
<evidence type="ECO:0000313" key="2">
    <source>
        <dbReference type="Proteomes" id="UP000001219"/>
    </source>
</evidence>
<dbReference type="Proteomes" id="UP000001219">
    <property type="component" value="Chromosome"/>
</dbReference>
<reference evidence="1 2" key="2">
    <citation type="journal article" date="2010" name="Stand. Genomic Sci.">
        <title>Complete genome sequence of Gordonia bronchialis type strain (3410).</title>
        <authorList>
            <person name="Ivanova N."/>
            <person name="Sikorski J."/>
            <person name="Jando M."/>
            <person name="Lapidus A."/>
            <person name="Nolan M."/>
            <person name="Lucas S."/>
            <person name="Del Rio T.G."/>
            <person name="Tice H."/>
            <person name="Copeland A."/>
            <person name="Cheng J.F."/>
            <person name="Chen F."/>
            <person name="Bruce D."/>
            <person name="Goodwin L."/>
            <person name="Pitluck S."/>
            <person name="Mavromatis K."/>
            <person name="Ovchinnikova G."/>
            <person name="Pati A."/>
            <person name="Chen A."/>
            <person name="Palaniappan K."/>
            <person name="Land M."/>
            <person name="Hauser L."/>
            <person name="Chang Y.J."/>
            <person name="Jeffries C.D."/>
            <person name="Chain P."/>
            <person name="Saunders E."/>
            <person name="Han C."/>
            <person name="Detter J.C."/>
            <person name="Brettin T."/>
            <person name="Rohde M."/>
            <person name="Goker M."/>
            <person name="Bristow J."/>
            <person name="Eisen J.A."/>
            <person name="Markowitz V."/>
            <person name="Hugenholtz P."/>
            <person name="Klenk H.P."/>
            <person name="Kyrpides N.C."/>
        </authorList>
    </citation>
    <scope>NUCLEOTIDE SEQUENCE [LARGE SCALE GENOMIC DNA]</scope>
    <source>
        <strain evidence="2">ATCC 25592 / DSM 43247 / BCRC 13721 / JCM 3198 / KCTC 3076 / NBRC 16047 / NCTC 10667</strain>
    </source>
</reference>
<dbReference type="KEGG" id="gbr:Gbro_0046"/>
<evidence type="ECO:0000313" key="1">
    <source>
        <dbReference type="EMBL" id="ACY19403.1"/>
    </source>
</evidence>
<accession>D0LA74</accession>
<organism evidence="1 2">
    <name type="scientific">Gordonia bronchialis (strain ATCC 25592 / DSM 43247 / BCRC 13721 / JCM 3198 / KCTC 3076 / NBRC 16047 / NCTC 10667)</name>
    <name type="common">Rhodococcus bronchialis</name>
    <dbReference type="NCBI Taxonomy" id="526226"/>
    <lineage>
        <taxon>Bacteria</taxon>
        <taxon>Bacillati</taxon>
        <taxon>Actinomycetota</taxon>
        <taxon>Actinomycetes</taxon>
        <taxon>Mycobacteriales</taxon>
        <taxon>Gordoniaceae</taxon>
        <taxon>Gordonia</taxon>
    </lineage>
</organism>
<keyword evidence="2" id="KW-1185">Reference proteome</keyword>
<dbReference type="HOGENOM" id="CLU_3389659_0_0_11"/>
<protein>
    <submittedName>
        <fullName evidence="1">Uncharacterized protein</fullName>
    </submittedName>
</protein>
<name>D0LA74_GORB4</name>
<dbReference type="AlphaFoldDB" id="D0LA74"/>
<sequence>MIGVMRPVVTGSGSAKAPQNVGPVRNVVFANL</sequence>
<gene>
    <name evidence="1" type="ordered locus">Gbro_0046</name>
</gene>